<gene>
    <name evidence="1" type="ORF">EZS28_043139</name>
</gene>
<dbReference type="AlphaFoldDB" id="A0A5J4TVA0"/>
<comment type="caution">
    <text evidence="1">The sequence shown here is derived from an EMBL/GenBank/DDBJ whole genome shotgun (WGS) entry which is preliminary data.</text>
</comment>
<evidence type="ECO:0000313" key="1">
    <source>
        <dbReference type="EMBL" id="KAA6361335.1"/>
    </source>
</evidence>
<proteinExistence type="predicted"/>
<dbReference type="Proteomes" id="UP000324800">
    <property type="component" value="Unassembled WGS sequence"/>
</dbReference>
<name>A0A5J4TVA0_9EUKA</name>
<protein>
    <submittedName>
        <fullName evidence="1">Uncharacterized protein</fullName>
    </submittedName>
</protein>
<reference evidence="1 2" key="1">
    <citation type="submission" date="2019-03" db="EMBL/GenBank/DDBJ databases">
        <title>Single cell metagenomics reveals metabolic interactions within the superorganism composed of flagellate Streblomastix strix and complex community of Bacteroidetes bacteria on its surface.</title>
        <authorList>
            <person name="Treitli S.C."/>
            <person name="Kolisko M."/>
            <person name="Husnik F."/>
            <person name="Keeling P."/>
            <person name="Hampl V."/>
        </authorList>
    </citation>
    <scope>NUCLEOTIDE SEQUENCE [LARGE SCALE GENOMIC DNA]</scope>
    <source>
        <strain evidence="1">ST1C</strain>
    </source>
</reference>
<dbReference type="EMBL" id="SNRW01025700">
    <property type="protein sequence ID" value="KAA6361335.1"/>
    <property type="molecule type" value="Genomic_DNA"/>
</dbReference>
<accession>A0A5J4TVA0</accession>
<sequence>MHYLLIIQLGNYNEGLGIANTTNNLCLISLGCDPNAISGAIANQWSIYKKVIAGTGATNGATNGSVNFSAGNPILLGINSVGTEGRFYSYGAKIYWRAKPIPIGSIPP</sequence>
<organism evidence="1 2">
    <name type="scientific">Streblomastix strix</name>
    <dbReference type="NCBI Taxonomy" id="222440"/>
    <lineage>
        <taxon>Eukaryota</taxon>
        <taxon>Metamonada</taxon>
        <taxon>Preaxostyla</taxon>
        <taxon>Oxymonadida</taxon>
        <taxon>Streblomastigidae</taxon>
        <taxon>Streblomastix</taxon>
    </lineage>
</organism>
<evidence type="ECO:0000313" key="2">
    <source>
        <dbReference type="Proteomes" id="UP000324800"/>
    </source>
</evidence>